<dbReference type="EMBL" id="JAWDJW010003858">
    <property type="protein sequence ID" value="KAK3076535.1"/>
    <property type="molecule type" value="Genomic_DNA"/>
</dbReference>
<gene>
    <name evidence="1" type="ORF">LTS18_012749</name>
</gene>
<comment type="caution">
    <text evidence="1">The sequence shown here is derived from an EMBL/GenBank/DDBJ whole genome shotgun (WGS) entry which is preliminary data.</text>
</comment>
<keyword evidence="2" id="KW-1185">Reference proteome</keyword>
<protein>
    <submittedName>
        <fullName evidence="1">Uncharacterized protein</fullName>
    </submittedName>
</protein>
<evidence type="ECO:0000313" key="2">
    <source>
        <dbReference type="Proteomes" id="UP001186974"/>
    </source>
</evidence>
<name>A0ACC3DIL0_9PEZI</name>
<reference evidence="1" key="1">
    <citation type="submission" date="2024-09" db="EMBL/GenBank/DDBJ databases">
        <title>Black Yeasts Isolated from many extreme environments.</title>
        <authorList>
            <person name="Coleine C."/>
            <person name="Stajich J.E."/>
            <person name="Selbmann L."/>
        </authorList>
    </citation>
    <scope>NUCLEOTIDE SEQUENCE</scope>
    <source>
        <strain evidence="1">CCFEE 5737</strain>
    </source>
</reference>
<organism evidence="1 2">
    <name type="scientific">Coniosporium uncinatum</name>
    <dbReference type="NCBI Taxonomy" id="93489"/>
    <lineage>
        <taxon>Eukaryota</taxon>
        <taxon>Fungi</taxon>
        <taxon>Dikarya</taxon>
        <taxon>Ascomycota</taxon>
        <taxon>Pezizomycotina</taxon>
        <taxon>Dothideomycetes</taxon>
        <taxon>Dothideomycetes incertae sedis</taxon>
        <taxon>Coniosporium</taxon>
    </lineage>
</organism>
<evidence type="ECO:0000313" key="1">
    <source>
        <dbReference type="EMBL" id="KAK3076535.1"/>
    </source>
</evidence>
<dbReference type="Proteomes" id="UP001186974">
    <property type="component" value="Unassembled WGS sequence"/>
</dbReference>
<proteinExistence type="predicted"/>
<accession>A0ACC3DIL0</accession>
<feature type="non-terminal residue" evidence="1">
    <location>
        <position position="1"/>
    </location>
</feature>
<sequence>QEQAFTATKEDGSKMVAKDGTMVRLPPDDVQSVVCNAGPGAGKTVLHGDNGPMAGLDLKLGETVEAFLYIFNSEFISAKDGIANIPIASTEKLDVLAKFRVEPRRYWLDQLKFAANIYCTATELDYRAIRNKVMTKMNRILKDNQLAGPTFVALAKLCYGGFPSSDGPLIELVRDYMDQELNQLNNMRVMDQILDERGMFGKEYLAMLKDRSKRRY</sequence>